<reference evidence="1" key="2">
    <citation type="journal article" date="2022" name="New Phytol.">
        <title>Evolutionary transition to the ectomycorrhizal habit in the genomes of a hyperdiverse lineage of mushroom-forming fungi.</title>
        <authorList>
            <person name="Looney B."/>
            <person name="Miyauchi S."/>
            <person name="Morin E."/>
            <person name="Drula E."/>
            <person name="Courty P.E."/>
            <person name="Kohler A."/>
            <person name="Kuo A."/>
            <person name="LaButti K."/>
            <person name="Pangilinan J."/>
            <person name="Lipzen A."/>
            <person name="Riley R."/>
            <person name="Andreopoulos W."/>
            <person name="He G."/>
            <person name="Johnson J."/>
            <person name="Nolan M."/>
            <person name="Tritt A."/>
            <person name="Barry K.W."/>
            <person name="Grigoriev I.V."/>
            <person name="Nagy L.G."/>
            <person name="Hibbett D."/>
            <person name="Henrissat B."/>
            <person name="Matheny P.B."/>
            <person name="Labbe J."/>
            <person name="Martin F.M."/>
        </authorList>
    </citation>
    <scope>NUCLEOTIDE SEQUENCE</scope>
    <source>
        <strain evidence="1">HHB10654</strain>
    </source>
</reference>
<name>A0ACB8TBU1_9AGAM</name>
<organism evidence="1 2">
    <name type="scientific">Artomyces pyxidatus</name>
    <dbReference type="NCBI Taxonomy" id="48021"/>
    <lineage>
        <taxon>Eukaryota</taxon>
        <taxon>Fungi</taxon>
        <taxon>Dikarya</taxon>
        <taxon>Basidiomycota</taxon>
        <taxon>Agaricomycotina</taxon>
        <taxon>Agaricomycetes</taxon>
        <taxon>Russulales</taxon>
        <taxon>Auriscalpiaceae</taxon>
        <taxon>Artomyces</taxon>
    </lineage>
</organism>
<accession>A0ACB8TBU1</accession>
<protein>
    <submittedName>
        <fullName evidence="1">Uncharacterized protein</fullName>
    </submittedName>
</protein>
<gene>
    <name evidence="1" type="ORF">BV25DRAFT_1764293</name>
</gene>
<comment type="caution">
    <text evidence="1">The sequence shown here is derived from an EMBL/GenBank/DDBJ whole genome shotgun (WGS) entry which is preliminary data.</text>
</comment>
<feature type="non-terminal residue" evidence="1">
    <location>
        <position position="91"/>
    </location>
</feature>
<dbReference type="Proteomes" id="UP000814140">
    <property type="component" value="Unassembled WGS sequence"/>
</dbReference>
<evidence type="ECO:0000313" key="1">
    <source>
        <dbReference type="EMBL" id="KAI0065526.1"/>
    </source>
</evidence>
<dbReference type="EMBL" id="MU277195">
    <property type="protein sequence ID" value="KAI0065526.1"/>
    <property type="molecule type" value="Genomic_DNA"/>
</dbReference>
<sequence length="91" mass="10070">IILTTIHVQDFRDEIGDKLVGRRTLPIVFPEASRIGTIVAMVSWSVGLSVACGLRLPFATALCALASFVGLRCYRLRTAEADRTSYCYYNV</sequence>
<reference evidence="1" key="1">
    <citation type="submission" date="2021-03" db="EMBL/GenBank/DDBJ databases">
        <authorList>
            <consortium name="DOE Joint Genome Institute"/>
            <person name="Ahrendt S."/>
            <person name="Looney B.P."/>
            <person name="Miyauchi S."/>
            <person name="Morin E."/>
            <person name="Drula E."/>
            <person name="Courty P.E."/>
            <person name="Chicoki N."/>
            <person name="Fauchery L."/>
            <person name="Kohler A."/>
            <person name="Kuo A."/>
            <person name="Labutti K."/>
            <person name="Pangilinan J."/>
            <person name="Lipzen A."/>
            <person name="Riley R."/>
            <person name="Andreopoulos W."/>
            <person name="He G."/>
            <person name="Johnson J."/>
            <person name="Barry K.W."/>
            <person name="Grigoriev I.V."/>
            <person name="Nagy L."/>
            <person name="Hibbett D."/>
            <person name="Henrissat B."/>
            <person name="Matheny P.B."/>
            <person name="Labbe J."/>
            <person name="Martin F."/>
        </authorList>
    </citation>
    <scope>NUCLEOTIDE SEQUENCE</scope>
    <source>
        <strain evidence="1">HHB10654</strain>
    </source>
</reference>
<feature type="non-terminal residue" evidence="1">
    <location>
        <position position="1"/>
    </location>
</feature>
<proteinExistence type="predicted"/>
<evidence type="ECO:0000313" key="2">
    <source>
        <dbReference type="Proteomes" id="UP000814140"/>
    </source>
</evidence>
<keyword evidence="2" id="KW-1185">Reference proteome</keyword>